<evidence type="ECO:0000256" key="1">
    <source>
        <dbReference type="SAM" id="SignalP"/>
    </source>
</evidence>
<comment type="caution">
    <text evidence="3">The sequence shown here is derived from an EMBL/GenBank/DDBJ whole genome shotgun (WGS) entry which is preliminary data.</text>
</comment>
<dbReference type="AlphaFoldDB" id="A0A815Y2I8"/>
<keyword evidence="1" id="KW-0732">Signal</keyword>
<gene>
    <name evidence="2" type="ORF">EDS130_LOCUS34647</name>
    <name evidence="3" type="ORF">XAT740_LOCUS43946</name>
</gene>
<evidence type="ECO:0000313" key="2">
    <source>
        <dbReference type="EMBL" id="CAF1375961.1"/>
    </source>
</evidence>
<reference evidence="3" key="1">
    <citation type="submission" date="2021-02" db="EMBL/GenBank/DDBJ databases">
        <authorList>
            <person name="Nowell W R."/>
        </authorList>
    </citation>
    <scope>NUCLEOTIDE SEQUENCE</scope>
</reference>
<protein>
    <submittedName>
        <fullName evidence="3">Uncharacterized protein</fullName>
    </submittedName>
</protein>
<organism evidence="3 4">
    <name type="scientific">Adineta ricciae</name>
    <name type="common">Rotifer</name>
    <dbReference type="NCBI Taxonomy" id="249248"/>
    <lineage>
        <taxon>Eukaryota</taxon>
        <taxon>Metazoa</taxon>
        <taxon>Spiralia</taxon>
        <taxon>Gnathifera</taxon>
        <taxon>Rotifera</taxon>
        <taxon>Eurotatoria</taxon>
        <taxon>Bdelloidea</taxon>
        <taxon>Adinetida</taxon>
        <taxon>Adinetidae</taxon>
        <taxon>Adineta</taxon>
    </lineage>
</organism>
<dbReference type="Proteomes" id="UP000663852">
    <property type="component" value="Unassembled WGS sequence"/>
</dbReference>
<name>A0A815Y2I8_ADIRI</name>
<feature type="signal peptide" evidence="1">
    <location>
        <begin position="1"/>
        <end position="23"/>
    </location>
</feature>
<dbReference type="EMBL" id="CAJNOR010005500">
    <property type="protein sequence ID" value="CAF1564928.1"/>
    <property type="molecule type" value="Genomic_DNA"/>
</dbReference>
<proteinExistence type="predicted"/>
<evidence type="ECO:0000313" key="3">
    <source>
        <dbReference type="EMBL" id="CAF1564928.1"/>
    </source>
</evidence>
<dbReference type="Proteomes" id="UP000663828">
    <property type="component" value="Unassembled WGS sequence"/>
</dbReference>
<accession>A0A815Y2I8</accession>
<keyword evidence="4" id="KW-1185">Reference proteome</keyword>
<evidence type="ECO:0000313" key="4">
    <source>
        <dbReference type="Proteomes" id="UP000663828"/>
    </source>
</evidence>
<dbReference type="EMBL" id="CAJNOJ010000293">
    <property type="protein sequence ID" value="CAF1375961.1"/>
    <property type="molecule type" value="Genomic_DNA"/>
</dbReference>
<sequence>MQSTSIVILIAALAIVAVQYSEARYHPLIDLRDEGDSDNSFIVTSFAERAEEAPACSGAICCTDKCVQCLTPEKTPRLGFCRHDKALRSFVAFKSAESCEKSSSLSSTVLGFAAHENDICTKPKTRK</sequence>
<feature type="chain" id="PRO_5036412496" evidence="1">
    <location>
        <begin position="24"/>
        <end position="127"/>
    </location>
</feature>